<feature type="transmembrane region" description="Helical" evidence="8">
    <location>
        <begin position="278"/>
        <end position="310"/>
    </location>
</feature>
<dbReference type="PRINTS" id="PR01035">
    <property type="entry name" value="TCRTETA"/>
</dbReference>
<evidence type="ECO:0000259" key="9">
    <source>
        <dbReference type="PROSITE" id="PS50850"/>
    </source>
</evidence>
<comment type="subcellular location">
    <subcellularLocation>
        <location evidence="2">Cell membrane</location>
        <topology evidence="2">Multi-pass membrane protein</topology>
    </subcellularLocation>
</comment>
<keyword evidence="5 8" id="KW-0812">Transmembrane</keyword>
<evidence type="ECO:0000256" key="7">
    <source>
        <dbReference type="ARBA" id="ARBA00023136"/>
    </source>
</evidence>
<proteinExistence type="inferred from homology"/>
<dbReference type="PANTHER" id="PTHR43124:SF3">
    <property type="entry name" value="CHLORAMPHENICOL EFFLUX PUMP RV0191"/>
    <property type="match status" value="1"/>
</dbReference>
<evidence type="ECO:0000256" key="5">
    <source>
        <dbReference type="ARBA" id="ARBA00022692"/>
    </source>
</evidence>
<gene>
    <name evidence="10" type="ORF">MUY27_11300</name>
</gene>
<protein>
    <submittedName>
        <fullName evidence="10">MFS transporter</fullName>
    </submittedName>
</protein>
<evidence type="ECO:0000256" key="4">
    <source>
        <dbReference type="ARBA" id="ARBA00022475"/>
    </source>
</evidence>
<comment type="function">
    <text evidence="1">Resistance to tetracycline by an active tetracycline efflux. This is an energy-dependent process that decreases the accumulation of the antibiotic in whole cells. This protein functions as a metal-tetracycline/H(+) antiporter.</text>
</comment>
<keyword evidence="11" id="KW-1185">Reference proteome</keyword>
<feature type="transmembrane region" description="Helical" evidence="8">
    <location>
        <begin position="7"/>
        <end position="29"/>
    </location>
</feature>
<evidence type="ECO:0000256" key="2">
    <source>
        <dbReference type="ARBA" id="ARBA00004651"/>
    </source>
</evidence>
<feature type="transmembrane region" description="Helical" evidence="8">
    <location>
        <begin position="72"/>
        <end position="91"/>
    </location>
</feature>
<feature type="transmembrane region" description="Helical" evidence="8">
    <location>
        <begin position="356"/>
        <end position="380"/>
    </location>
</feature>
<keyword evidence="7 8" id="KW-0472">Membrane</keyword>
<dbReference type="Gene3D" id="1.20.1250.20">
    <property type="entry name" value="MFS general substrate transporter like domains"/>
    <property type="match status" value="1"/>
</dbReference>
<feature type="transmembrane region" description="Helical" evidence="8">
    <location>
        <begin position="97"/>
        <end position="118"/>
    </location>
</feature>
<dbReference type="PANTHER" id="PTHR43124">
    <property type="entry name" value="PURINE EFFLUX PUMP PBUE"/>
    <property type="match status" value="1"/>
</dbReference>
<dbReference type="Pfam" id="PF07690">
    <property type="entry name" value="MFS_1"/>
    <property type="match status" value="1"/>
</dbReference>
<dbReference type="CDD" id="cd17330">
    <property type="entry name" value="MFS_SLC46_TetA_like"/>
    <property type="match status" value="1"/>
</dbReference>
<dbReference type="InterPro" id="IPR050189">
    <property type="entry name" value="MFS_Efflux_Transporters"/>
</dbReference>
<accession>A0A9X1X577</accession>
<dbReference type="PROSITE" id="PS00216">
    <property type="entry name" value="SUGAR_TRANSPORT_1"/>
    <property type="match status" value="1"/>
</dbReference>
<comment type="similarity">
    <text evidence="3">Belongs to the major facilitator superfamily. TCR/Tet family.</text>
</comment>
<feature type="transmembrane region" description="Helical" evidence="8">
    <location>
        <begin position="130"/>
        <end position="152"/>
    </location>
</feature>
<evidence type="ECO:0000256" key="3">
    <source>
        <dbReference type="ARBA" id="ARBA00007520"/>
    </source>
</evidence>
<dbReference type="RefSeq" id="WP_245130131.1">
    <property type="nucleotide sequence ID" value="NZ_JALJEJ010000004.1"/>
</dbReference>
<name>A0A9X1X577_9SPHI</name>
<feature type="transmembrane region" description="Helical" evidence="8">
    <location>
        <begin position="41"/>
        <end position="60"/>
    </location>
</feature>
<dbReference type="InterPro" id="IPR020846">
    <property type="entry name" value="MFS_dom"/>
</dbReference>
<feature type="domain" description="Major facilitator superfamily (MFS) profile" evidence="9">
    <location>
        <begin position="6"/>
        <end position="387"/>
    </location>
</feature>
<evidence type="ECO:0000256" key="6">
    <source>
        <dbReference type="ARBA" id="ARBA00022989"/>
    </source>
</evidence>
<dbReference type="InterPro" id="IPR011701">
    <property type="entry name" value="MFS"/>
</dbReference>
<dbReference type="InterPro" id="IPR036259">
    <property type="entry name" value="MFS_trans_sf"/>
</dbReference>
<dbReference type="GO" id="GO:0005886">
    <property type="term" value="C:plasma membrane"/>
    <property type="evidence" value="ECO:0007669"/>
    <property type="project" value="UniProtKB-SubCell"/>
</dbReference>
<keyword evidence="4" id="KW-1003">Cell membrane</keyword>
<dbReference type="AlphaFoldDB" id="A0A9X1X577"/>
<feature type="transmembrane region" description="Helical" evidence="8">
    <location>
        <begin position="158"/>
        <end position="178"/>
    </location>
</feature>
<evidence type="ECO:0000313" key="10">
    <source>
        <dbReference type="EMBL" id="MCJ8210295.1"/>
    </source>
</evidence>
<dbReference type="InterPro" id="IPR005829">
    <property type="entry name" value="Sugar_transporter_CS"/>
</dbReference>
<dbReference type="SUPFAM" id="SSF103473">
    <property type="entry name" value="MFS general substrate transporter"/>
    <property type="match status" value="1"/>
</dbReference>
<feature type="transmembrane region" description="Helical" evidence="8">
    <location>
        <begin position="245"/>
        <end position="266"/>
    </location>
</feature>
<evidence type="ECO:0000256" key="1">
    <source>
        <dbReference type="ARBA" id="ARBA00003279"/>
    </source>
</evidence>
<dbReference type="Proteomes" id="UP001139450">
    <property type="component" value="Unassembled WGS sequence"/>
</dbReference>
<keyword evidence="6 8" id="KW-1133">Transmembrane helix</keyword>
<dbReference type="GO" id="GO:0022857">
    <property type="term" value="F:transmembrane transporter activity"/>
    <property type="evidence" value="ECO:0007669"/>
    <property type="project" value="InterPro"/>
</dbReference>
<dbReference type="PROSITE" id="PS50850">
    <property type="entry name" value="MFS"/>
    <property type="match status" value="1"/>
</dbReference>
<feature type="transmembrane region" description="Helical" evidence="8">
    <location>
        <begin position="208"/>
        <end position="233"/>
    </location>
</feature>
<organism evidence="10 11">
    <name type="scientific">Mucilaginibacter straminoryzae</name>
    <dbReference type="NCBI Taxonomy" id="2932774"/>
    <lineage>
        <taxon>Bacteria</taxon>
        <taxon>Pseudomonadati</taxon>
        <taxon>Bacteroidota</taxon>
        <taxon>Sphingobacteriia</taxon>
        <taxon>Sphingobacteriales</taxon>
        <taxon>Sphingobacteriaceae</taxon>
        <taxon>Mucilaginibacter</taxon>
    </lineage>
</organism>
<evidence type="ECO:0000313" key="11">
    <source>
        <dbReference type="Proteomes" id="UP001139450"/>
    </source>
</evidence>
<sequence length="391" mass="42155">MKADKNLWVLICVCVINSLGFGIIVPLIYSYGKKFGITQQTIGLLTASFSIAQFFVTPLLGAISDKFGRKPVLAISLAGTCLSFLLFATAQNVVMLFAARILDGITGGNISVAQAMISDSSTADDRAKKFGYLSSAFGLGFVLGPAVGGLLSKFGMQVPFFFAAGIALLGTLATMFLLKETYTTEKRAERDKSRFTFVSLLTTMKKPVIGTAVFTGFLLTMAQFTMIIGFQTFSVDVLKITPTKIGLFYAGFGITGIIMQLCVPFFTKVISSKAMILLLSTIACLAAMFTAGFANQFLLFAICLFVYGLFNGLRNPMLNSIIADHNDPKKQGEILGVNQSYASIGQTLGPVAAGLITVWSVHAVFFLSAFFILTGFLLTFRLKSKEKQNTC</sequence>
<comment type="caution">
    <text evidence="10">The sequence shown here is derived from an EMBL/GenBank/DDBJ whole genome shotgun (WGS) entry which is preliminary data.</text>
</comment>
<dbReference type="EMBL" id="JALJEJ010000004">
    <property type="protein sequence ID" value="MCJ8210295.1"/>
    <property type="molecule type" value="Genomic_DNA"/>
</dbReference>
<reference evidence="10" key="1">
    <citation type="submission" date="2022-04" db="EMBL/GenBank/DDBJ databases">
        <title>Mucilaginibacter sp. RS28 isolated from freshwater.</title>
        <authorList>
            <person name="Ko S.-R."/>
        </authorList>
    </citation>
    <scope>NUCLEOTIDE SEQUENCE</scope>
    <source>
        <strain evidence="10">RS28</strain>
    </source>
</reference>
<evidence type="ECO:0000256" key="8">
    <source>
        <dbReference type="SAM" id="Phobius"/>
    </source>
</evidence>
<dbReference type="InterPro" id="IPR001958">
    <property type="entry name" value="Tet-R_TetA/multi-R_MdtG-like"/>
</dbReference>